<feature type="compositionally biased region" description="Basic residues" evidence="1">
    <location>
        <begin position="144"/>
        <end position="153"/>
    </location>
</feature>
<proteinExistence type="predicted"/>
<dbReference type="PATRIC" id="fig|1254432.3.peg.6785"/>
<feature type="compositionally biased region" description="Low complexity" evidence="1">
    <location>
        <begin position="129"/>
        <end position="143"/>
    </location>
</feature>
<name>S4Y0S0_SORCE</name>
<evidence type="ECO:0000313" key="4">
    <source>
        <dbReference type="Proteomes" id="UP000014803"/>
    </source>
</evidence>
<evidence type="ECO:0000256" key="1">
    <source>
        <dbReference type="SAM" id="MobiDB-lite"/>
    </source>
</evidence>
<gene>
    <name evidence="3" type="ORF">SCE1572_30045</name>
</gene>
<evidence type="ECO:0000256" key="2">
    <source>
        <dbReference type="SAM" id="SignalP"/>
    </source>
</evidence>
<organism evidence="3 4">
    <name type="scientific">Sorangium cellulosum So0157-2</name>
    <dbReference type="NCBI Taxonomy" id="1254432"/>
    <lineage>
        <taxon>Bacteria</taxon>
        <taxon>Pseudomonadati</taxon>
        <taxon>Myxococcota</taxon>
        <taxon>Polyangia</taxon>
        <taxon>Polyangiales</taxon>
        <taxon>Polyangiaceae</taxon>
        <taxon>Sorangium</taxon>
    </lineage>
</organism>
<feature type="compositionally biased region" description="Gly residues" evidence="1">
    <location>
        <begin position="30"/>
        <end position="49"/>
    </location>
</feature>
<dbReference type="EMBL" id="CP003969">
    <property type="protein sequence ID" value="AGP38354.1"/>
    <property type="molecule type" value="Genomic_DNA"/>
</dbReference>
<dbReference type="Proteomes" id="UP000014803">
    <property type="component" value="Chromosome"/>
</dbReference>
<feature type="chain" id="PRO_5004533978" evidence="2">
    <location>
        <begin position="20"/>
        <end position="153"/>
    </location>
</feature>
<dbReference type="AlphaFoldDB" id="S4Y0S0"/>
<dbReference type="HOGENOM" id="CLU_1712095_0_0_7"/>
<feature type="signal peptide" evidence="2">
    <location>
        <begin position="1"/>
        <end position="19"/>
    </location>
</feature>
<dbReference type="KEGG" id="scu:SCE1572_30045"/>
<protein>
    <submittedName>
        <fullName evidence="3">Uncharacterized protein</fullName>
    </submittedName>
</protein>
<accession>S4Y0S0</accession>
<dbReference type="RefSeq" id="WP_020737917.1">
    <property type="nucleotide sequence ID" value="NC_021658.1"/>
</dbReference>
<keyword evidence="2" id="KW-0732">Signal</keyword>
<sequence>MPSFSLSKGSSLLAFVVSAFLVACSEGDPGAGGAGGAGGEETGGGGAGGEASCDDVLDDEALEEPMSIVVTNERSTPVYLTPGGCAPVGWSVDGKSMFEAAIPTCEGLHEGEPGGPACGPSAVRRPAAAAPAARRAATTCSMTRRSRSRCRSS</sequence>
<evidence type="ECO:0000313" key="3">
    <source>
        <dbReference type="EMBL" id="AGP38354.1"/>
    </source>
</evidence>
<reference evidence="3 4" key="1">
    <citation type="journal article" date="2013" name="Sci. Rep.">
        <title>Extraordinary expansion of a Sorangium cellulosum genome from an alkaline milieu.</title>
        <authorList>
            <person name="Han K."/>
            <person name="Li Z.F."/>
            <person name="Peng R."/>
            <person name="Zhu L.P."/>
            <person name="Zhou T."/>
            <person name="Wang L.G."/>
            <person name="Li S.G."/>
            <person name="Zhang X.B."/>
            <person name="Hu W."/>
            <person name="Wu Z.H."/>
            <person name="Qin N."/>
            <person name="Li Y.Z."/>
        </authorList>
    </citation>
    <scope>NUCLEOTIDE SEQUENCE [LARGE SCALE GENOMIC DNA]</scope>
    <source>
        <strain evidence="3 4">So0157-2</strain>
    </source>
</reference>
<feature type="region of interest" description="Disordered" evidence="1">
    <location>
        <begin position="30"/>
        <end position="54"/>
    </location>
</feature>
<feature type="region of interest" description="Disordered" evidence="1">
    <location>
        <begin position="129"/>
        <end position="153"/>
    </location>
</feature>